<feature type="chain" id="PRO_5041239964" description="Peptidase A1 domain-containing protein" evidence="6">
    <location>
        <begin position="18"/>
        <end position="537"/>
    </location>
</feature>
<sequence>MQGTFFFITLLIPLYQGAFLKRQKRELLANPPEETCSPLKNHVSFSSVKVSIGTPPQAFQLVADTGSNDLIVVDCTCRDCPRDWGSCFTGPKRSTSFDMTVYKNGNTSRTANFARKEQQGPLAMVISFGSGQVAAEIASDEVRVGSTHSYMKNGLLLLVDHSLNLPGPFEGILGLGRPQPKEDGKYVEMTSARGVAVPGFFEAARVQRFSMCFNRMEDGVLGVHTPQQPTMLKSVGKVHWGLDFRGITVGKNLAIKAAFCDASQKPAGMETVCGLIPDSGTTLITGPTSMLITLFEEICQNWPRCRAAHEELKKEVKEMPEMRLEGLSLLGRPKSEAAPDEIIRIMNKIRDIMEKADKASAAYPTGPPREQVSSGPMMSDTLQLLLESCASWIEGVDLNDEMPKLTFHVAGANGVETDLVLPPRTYVLSEQSVDGRKVCIPAFSPNEMKTTLNGDVWIMGTPLFYEYTAHYDRGLGNQEASMAFTPNADEACGQCKDDVIVKKSSLITSSARRTGFEGLQFLTQKPVMRNLTNLESI</sequence>
<dbReference type="PROSITE" id="PS00141">
    <property type="entry name" value="ASP_PROTEASE"/>
    <property type="match status" value="1"/>
</dbReference>
<dbReference type="CDD" id="cd05471">
    <property type="entry name" value="pepsin_like"/>
    <property type="match status" value="1"/>
</dbReference>
<proteinExistence type="inferred from homology"/>
<protein>
    <recommendedName>
        <fullName evidence="7">Peptidase A1 domain-containing protein</fullName>
    </recommendedName>
</protein>
<dbReference type="GO" id="GO:0004190">
    <property type="term" value="F:aspartic-type endopeptidase activity"/>
    <property type="evidence" value="ECO:0007669"/>
    <property type="project" value="UniProtKB-KW"/>
</dbReference>
<dbReference type="Gene3D" id="2.40.70.10">
    <property type="entry name" value="Acid Proteases"/>
    <property type="match status" value="2"/>
</dbReference>
<dbReference type="InterPro" id="IPR034164">
    <property type="entry name" value="Pepsin-like_dom"/>
</dbReference>
<reference evidence="8" key="1">
    <citation type="submission" date="2023-08" db="EMBL/GenBank/DDBJ databases">
        <authorList>
            <person name="Chen Y."/>
            <person name="Shah S."/>
            <person name="Dougan E. K."/>
            <person name="Thang M."/>
            <person name="Chan C."/>
        </authorList>
    </citation>
    <scope>NUCLEOTIDE SEQUENCE</scope>
</reference>
<evidence type="ECO:0000256" key="4">
    <source>
        <dbReference type="ARBA" id="ARBA00022801"/>
    </source>
</evidence>
<dbReference type="InterPro" id="IPR033121">
    <property type="entry name" value="PEPTIDASE_A1"/>
</dbReference>
<dbReference type="PANTHER" id="PTHR47966">
    <property type="entry name" value="BETA-SITE APP-CLEAVING ENZYME, ISOFORM A-RELATED"/>
    <property type="match status" value="1"/>
</dbReference>
<accession>A0AA36IZT0</accession>
<evidence type="ECO:0000256" key="3">
    <source>
        <dbReference type="ARBA" id="ARBA00022750"/>
    </source>
</evidence>
<dbReference type="PROSITE" id="PS51767">
    <property type="entry name" value="PEPTIDASE_A1"/>
    <property type="match status" value="1"/>
</dbReference>
<dbReference type="InterPro" id="IPR001969">
    <property type="entry name" value="Aspartic_peptidase_AS"/>
</dbReference>
<dbReference type="GO" id="GO:0006508">
    <property type="term" value="P:proteolysis"/>
    <property type="evidence" value="ECO:0007669"/>
    <property type="project" value="UniProtKB-KW"/>
</dbReference>
<feature type="signal peptide" evidence="6">
    <location>
        <begin position="1"/>
        <end position="17"/>
    </location>
</feature>
<dbReference type="PRINTS" id="PR00792">
    <property type="entry name" value="PEPSIN"/>
</dbReference>
<keyword evidence="6" id="KW-0732">Signal</keyword>
<name>A0AA36IZT0_9DINO</name>
<comment type="similarity">
    <text evidence="1 5">Belongs to the peptidase A1 family.</text>
</comment>
<evidence type="ECO:0000256" key="2">
    <source>
        <dbReference type="ARBA" id="ARBA00022670"/>
    </source>
</evidence>
<dbReference type="InterPro" id="IPR001461">
    <property type="entry name" value="Aspartic_peptidase_A1"/>
</dbReference>
<organism evidence="8 9">
    <name type="scientific">Effrenium voratum</name>
    <dbReference type="NCBI Taxonomy" id="2562239"/>
    <lineage>
        <taxon>Eukaryota</taxon>
        <taxon>Sar</taxon>
        <taxon>Alveolata</taxon>
        <taxon>Dinophyceae</taxon>
        <taxon>Suessiales</taxon>
        <taxon>Symbiodiniaceae</taxon>
        <taxon>Effrenium</taxon>
    </lineage>
</organism>
<dbReference type="Pfam" id="PF00026">
    <property type="entry name" value="Asp"/>
    <property type="match status" value="1"/>
</dbReference>
<dbReference type="Proteomes" id="UP001178507">
    <property type="component" value="Unassembled WGS sequence"/>
</dbReference>
<evidence type="ECO:0000313" key="8">
    <source>
        <dbReference type="EMBL" id="CAJ1396507.1"/>
    </source>
</evidence>
<evidence type="ECO:0000256" key="6">
    <source>
        <dbReference type="SAM" id="SignalP"/>
    </source>
</evidence>
<comment type="caution">
    <text evidence="8">The sequence shown here is derived from an EMBL/GenBank/DDBJ whole genome shotgun (WGS) entry which is preliminary data.</text>
</comment>
<evidence type="ECO:0000256" key="1">
    <source>
        <dbReference type="ARBA" id="ARBA00007447"/>
    </source>
</evidence>
<evidence type="ECO:0000313" key="9">
    <source>
        <dbReference type="Proteomes" id="UP001178507"/>
    </source>
</evidence>
<feature type="domain" description="Peptidase A1" evidence="7">
    <location>
        <begin position="46"/>
        <end position="483"/>
    </location>
</feature>
<keyword evidence="3 5" id="KW-0064">Aspartyl protease</keyword>
<evidence type="ECO:0000259" key="7">
    <source>
        <dbReference type="PROSITE" id="PS51767"/>
    </source>
</evidence>
<dbReference type="InterPro" id="IPR021109">
    <property type="entry name" value="Peptidase_aspartic_dom_sf"/>
</dbReference>
<evidence type="ECO:0000256" key="5">
    <source>
        <dbReference type="RuleBase" id="RU000454"/>
    </source>
</evidence>
<dbReference type="PANTHER" id="PTHR47966:SF51">
    <property type="entry name" value="BETA-SITE APP-CLEAVING ENZYME, ISOFORM A-RELATED"/>
    <property type="match status" value="1"/>
</dbReference>
<keyword evidence="4 5" id="KW-0378">Hydrolase</keyword>
<keyword evidence="2 5" id="KW-0645">Protease</keyword>
<gene>
    <name evidence="8" type="ORF">EVOR1521_LOCUS20731</name>
</gene>
<dbReference type="EMBL" id="CAUJNA010003234">
    <property type="protein sequence ID" value="CAJ1396507.1"/>
    <property type="molecule type" value="Genomic_DNA"/>
</dbReference>
<dbReference type="AlphaFoldDB" id="A0AA36IZT0"/>
<dbReference type="SUPFAM" id="SSF50630">
    <property type="entry name" value="Acid proteases"/>
    <property type="match status" value="1"/>
</dbReference>
<keyword evidence="9" id="KW-1185">Reference proteome</keyword>